<dbReference type="EMBL" id="JACEIK010000413">
    <property type="protein sequence ID" value="MCD7456642.1"/>
    <property type="molecule type" value="Genomic_DNA"/>
</dbReference>
<feature type="region of interest" description="Disordered" evidence="2">
    <location>
        <begin position="14"/>
        <end position="35"/>
    </location>
</feature>
<sequence>FVLPVTVSRKKKAPKKGVAVAAKKKPKLGEGGESTVQKAAKSVGYRLEDRATKKERLVKRAQAKAEGKTPKTMKSIIVKKMEIPYCIVKGKEHLGVIVHKKTASAHCLTTVKNEYKMEFNRILEAIKTNVNEQYKENRKKWGGGIMGSKLQAMTKAKERVLSKEASQRLN</sequence>
<evidence type="ECO:0000256" key="2">
    <source>
        <dbReference type="SAM" id="MobiDB-lite"/>
    </source>
</evidence>
<feature type="domain" description="Ribosomal protein eL8/eL30/eS12/Gadd45" evidence="3">
    <location>
        <begin position="77"/>
        <end position="116"/>
    </location>
</feature>
<protein>
    <recommendedName>
        <fullName evidence="1">60S ribosomal protein L7a</fullName>
    </recommendedName>
</protein>
<dbReference type="Gene3D" id="3.30.1330.30">
    <property type="match status" value="1"/>
</dbReference>
<comment type="caution">
    <text evidence="4">The sequence shown here is derived from an EMBL/GenBank/DDBJ whole genome shotgun (WGS) entry which is preliminary data.</text>
</comment>
<keyword evidence="1 4" id="KW-0689">Ribosomal protein</keyword>
<dbReference type="GO" id="GO:0005840">
    <property type="term" value="C:ribosome"/>
    <property type="evidence" value="ECO:0007669"/>
    <property type="project" value="UniProtKB-KW"/>
</dbReference>
<name>A0ABS8SCP2_DATST</name>
<dbReference type="PRINTS" id="PR00882">
    <property type="entry name" value="RIBOSOMALL7A"/>
</dbReference>
<dbReference type="InterPro" id="IPR029064">
    <property type="entry name" value="Ribosomal_eL30-like_sf"/>
</dbReference>
<reference evidence="4 5" key="1">
    <citation type="journal article" date="2021" name="BMC Genomics">
        <title>Datura genome reveals duplications of psychoactive alkaloid biosynthetic genes and high mutation rate following tissue culture.</title>
        <authorList>
            <person name="Rajewski A."/>
            <person name="Carter-House D."/>
            <person name="Stajich J."/>
            <person name="Litt A."/>
        </authorList>
    </citation>
    <scope>NUCLEOTIDE SEQUENCE [LARGE SCALE GENOMIC DNA]</scope>
    <source>
        <strain evidence="4">AR-01</strain>
    </source>
</reference>
<evidence type="ECO:0000256" key="1">
    <source>
        <dbReference type="RuleBase" id="RU367042"/>
    </source>
</evidence>
<dbReference type="InterPro" id="IPR004038">
    <property type="entry name" value="Ribosomal_eL8/eL30/eS12/Gad45"/>
</dbReference>
<evidence type="ECO:0000313" key="5">
    <source>
        <dbReference type="Proteomes" id="UP000823775"/>
    </source>
</evidence>
<dbReference type="Proteomes" id="UP000823775">
    <property type="component" value="Unassembled WGS sequence"/>
</dbReference>
<comment type="function">
    <text evidence="1">Component of the ribosome.</text>
</comment>
<accession>A0ABS8SCP2</accession>
<comment type="similarity">
    <text evidence="1">Belongs to the eukaryotic ribosomal protein eL8 family.</text>
</comment>
<dbReference type="SUPFAM" id="SSF55315">
    <property type="entry name" value="L30e-like"/>
    <property type="match status" value="1"/>
</dbReference>
<keyword evidence="5" id="KW-1185">Reference proteome</keyword>
<dbReference type="Pfam" id="PF01248">
    <property type="entry name" value="Ribosomal_L7Ae"/>
    <property type="match status" value="1"/>
</dbReference>
<evidence type="ECO:0000313" key="4">
    <source>
        <dbReference type="EMBL" id="MCD7456642.1"/>
    </source>
</evidence>
<dbReference type="InterPro" id="IPR001921">
    <property type="entry name" value="Ribosomal_eL8_euk"/>
</dbReference>
<feature type="non-terminal residue" evidence="4">
    <location>
        <position position="1"/>
    </location>
</feature>
<keyword evidence="1" id="KW-0687">Ribonucleoprotein</keyword>
<gene>
    <name evidence="4" type="primary">RPL7A_4</name>
    <name evidence="4" type="ORF">HAX54_032550</name>
</gene>
<organism evidence="4 5">
    <name type="scientific">Datura stramonium</name>
    <name type="common">Jimsonweed</name>
    <name type="synonym">Common thornapple</name>
    <dbReference type="NCBI Taxonomy" id="4076"/>
    <lineage>
        <taxon>Eukaryota</taxon>
        <taxon>Viridiplantae</taxon>
        <taxon>Streptophyta</taxon>
        <taxon>Embryophyta</taxon>
        <taxon>Tracheophyta</taxon>
        <taxon>Spermatophyta</taxon>
        <taxon>Magnoliopsida</taxon>
        <taxon>eudicotyledons</taxon>
        <taxon>Gunneridae</taxon>
        <taxon>Pentapetalae</taxon>
        <taxon>asterids</taxon>
        <taxon>lamiids</taxon>
        <taxon>Solanales</taxon>
        <taxon>Solanaceae</taxon>
        <taxon>Solanoideae</taxon>
        <taxon>Datureae</taxon>
        <taxon>Datura</taxon>
    </lineage>
</organism>
<proteinExistence type="inferred from homology"/>
<evidence type="ECO:0000259" key="3">
    <source>
        <dbReference type="Pfam" id="PF01248"/>
    </source>
</evidence>